<evidence type="ECO:0000313" key="11">
    <source>
        <dbReference type="Proteomes" id="UP000045545"/>
    </source>
</evidence>
<feature type="binding site" evidence="7">
    <location>
        <position position="106"/>
    </location>
    <ligand>
        <name>shikimate</name>
        <dbReference type="ChEBI" id="CHEBI:36208"/>
    </ligand>
</feature>
<accession>A0A0E4C8J2</accession>
<dbReference type="Pfam" id="PF08501">
    <property type="entry name" value="Shikimate_dh_N"/>
    <property type="match status" value="1"/>
</dbReference>
<feature type="binding site" evidence="7">
    <location>
        <position position="226"/>
    </location>
    <ligand>
        <name>NADP(+)</name>
        <dbReference type="ChEBI" id="CHEBI:58349"/>
    </ligand>
</feature>
<evidence type="ECO:0000256" key="5">
    <source>
        <dbReference type="ARBA" id="ARBA00023002"/>
    </source>
</evidence>
<feature type="binding site" evidence="7">
    <location>
        <position position="66"/>
    </location>
    <ligand>
        <name>shikimate</name>
        <dbReference type="ChEBI" id="CHEBI:36208"/>
    </ligand>
</feature>
<keyword evidence="6 7" id="KW-0057">Aromatic amino acid biosynthesis</keyword>
<comment type="catalytic activity">
    <reaction evidence="7">
        <text>shikimate + NADP(+) = 3-dehydroshikimate + NADPH + H(+)</text>
        <dbReference type="Rhea" id="RHEA:17737"/>
        <dbReference type="ChEBI" id="CHEBI:15378"/>
        <dbReference type="ChEBI" id="CHEBI:16630"/>
        <dbReference type="ChEBI" id="CHEBI:36208"/>
        <dbReference type="ChEBI" id="CHEBI:57783"/>
        <dbReference type="ChEBI" id="CHEBI:58349"/>
        <dbReference type="EC" id="1.1.1.25"/>
    </reaction>
</comment>
<reference evidence="10 11" key="1">
    <citation type="submission" date="2015-03" db="EMBL/GenBank/DDBJ databases">
        <authorList>
            <person name="Murphy D."/>
        </authorList>
    </citation>
    <scope>NUCLEOTIDE SEQUENCE [LARGE SCALE GENOMIC DNA]</scope>
    <source>
        <strain evidence="10 11">OL-4</strain>
    </source>
</reference>
<organism evidence="10 11">
    <name type="scientific">Syntrophomonas zehnderi OL-4</name>
    <dbReference type="NCBI Taxonomy" id="690567"/>
    <lineage>
        <taxon>Bacteria</taxon>
        <taxon>Bacillati</taxon>
        <taxon>Bacillota</taxon>
        <taxon>Clostridia</taxon>
        <taxon>Eubacteriales</taxon>
        <taxon>Syntrophomonadaceae</taxon>
        <taxon>Syntrophomonas</taxon>
    </lineage>
</organism>
<evidence type="ECO:0000256" key="2">
    <source>
        <dbReference type="ARBA" id="ARBA00012962"/>
    </source>
</evidence>
<proteinExistence type="inferred from homology"/>
<feature type="binding site" evidence="7">
    <location>
        <position position="91"/>
    </location>
    <ligand>
        <name>shikimate</name>
        <dbReference type="ChEBI" id="CHEBI:36208"/>
    </ligand>
</feature>
<dbReference type="RefSeq" id="WP_052729637.1">
    <property type="nucleotide sequence ID" value="NZ_CGIH01000026.1"/>
</dbReference>
<feature type="binding site" evidence="7">
    <location>
        <position position="249"/>
    </location>
    <ligand>
        <name>NADP(+)</name>
        <dbReference type="ChEBI" id="CHEBI:58349"/>
    </ligand>
</feature>
<dbReference type="GO" id="GO:0008652">
    <property type="term" value="P:amino acid biosynthetic process"/>
    <property type="evidence" value="ECO:0007669"/>
    <property type="project" value="UniProtKB-KW"/>
</dbReference>
<dbReference type="GO" id="GO:0009423">
    <property type="term" value="P:chorismate biosynthetic process"/>
    <property type="evidence" value="ECO:0007669"/>
    <property type="project" value="UniProtKB-UniRule"/>
</dbReference>
<dbReference type="InterPro" id="IPR036291">
    <property type="entry name" value="NAD(P)-bd_dom_sf"/>
</dbReference>
<dbReference type="GO" id="GO:0050661">
    <property type="term" value="F:NADP binding"/>
    <property type="evidence" value="ECO:0007669"/>
    <property type="project" value="InterPro"/>
</dbReference>
<evidence type="ECO:0000259" key="8">
    <source>
        <dbReference type="Pfam" id="PF08501"/>
    </source>
</evidence>
<dbReference type="InterPro" id="IPR011342">
    <property type="entry name" value="Shikimate_DH"/>
</dbReference>
<dbReference type="EC" id="1.1.1.25" evidence="2 7"/>
<dbReference type="UniPathway" id="UPA00053">
    <property type="reaction ID" value="UER00087"/>
</dbReference>
<comment type="function">
    <text evidence="7">Involved in the biosynthesis of the chorismate, which leads to the biosynthesis of aromatic amino acids. Catalyzes the reversible NADPH linked reduction of 3-dehydroshikimate (DHSA) to yield shikimate (SA).</text>
</comment>
<keyword evidence="4 7" id="KW-0521">NADP</keyword>
<dbReference type="Gene3D" id="3.40.50.720">
    <property type="entry name" value="NAD(P)-binding Rossmann-like Domain"/>
    <property type="match status" value="1"/>
</dbReference>
<dbReference type="InterPro" id="IPR046346">
    <property type="entry name" value="Aminoacid_DH-like_N_sf"/>
</dbReference>
<comment type="caution">
    <text evidence="7">Lacks conserved residue(s) required for the propagation of feature annotation.</text>
</comment>
<comment type="pathway">
    <text evidence="1 7">Metabolic intermediate biosynthesis; chorismate biosynthesis; chorismate from D-erythrose 4-phosphate and phosphoenolpyruvate: step 4/7.</text>
</comment>
<comment type="similarity">
    <text evidence="7">Belongs to the shikimate dehydrogenase family.</text>
</comment>
<dbReference type="CDD" id="cd01065">
    <property type="entry name" value="NAD_bind_Shikimate_DH"/>
    <property type="match status" value="1"/>
</dbReference>
<dbReference type="GO" id="GO:0009073">
    <property type="term" value="P:aromatic amino acid family biosynthetic process"/>
    <property type="evidence" value="ECO:0007669"/>
    <property type="project" value="UniProtKB-KW"/>
</dbReference>
<evidence type="ECO:0000256" key="7">
    <source>
        <dbReference type="HAMAP-Rule" id="MF_00222"/>
    </source>
</evidence>
<evidence type="ECO:0000256" key="3">
    <source>
        <dbReference type="ARBA" id="ARBA00022605"/>
    </source>
</evidence>
<dbReference type="InterPro" id="IPR041121">
    <property type="entry name" value="SDH_C"/>
</dbReference>
<dbReference type="InterPro" id="IPR013708">
    <property type="entry name" value="Shikimate_DH-bd_N"/>
</dbReference>
<dbReference type="GO" id="GO:0004764">
    <property type="term" value="F:shikimate 3-dehydrogenase (NADP+) activity"/>
    <property type="evidence" value="ECO:0007669"/>
    <property type="project" value="UniProtKB-UniRule"/>
</dbReference>
<dbReference type="EMBL" id="CGIH01000026">
    <property type="protein sequence ID" value="CFX48459.1"/>
    <property type="molecule type" value="Genomic_DNA"/>
</dbReference>
<dbReference type="InterPro" id="IPR022893">
    <property type="entry name" value="Shikimate_DH_fam"/>
</dbReference>
<dbReference type="PANTHER" id="PTHR21089:SF1">
    <property type="entry name" value="BIFUNCTIONAL 3-DEHYDROQUINATE DEHYDRATASE_SHIKIMATE DEHYDROGENASE, CHLOROPLASTIC"/>
    <property type="match status" value="1"/>
</dbReference>
<name>A0A0E4C8J2_9FIRM</name>
<dbReference type="Pfam" id="PF18317">
    <property type="entry name" value="SDH_C"/>
    <property type="match status" value="1"/>
</dbReference>
<dbReference type="HAMAP" id="MF_00222">
    <property type="entry name" value="Shikimate_DH_AroE"/>
    <property type="match status" value="1"/>
</dbReference>
<dbReference type="PANTHER" id="PTHR21089">
    <property type="entry name" value="SHIKIMATE DEHYDROGENASE"/>
    <property type="match status" value="1"/>
</dbReference>
<gene>
    <name evidence="7" type="primary">aroE</name>
    <name evidence="10" type="ORF">1298</name>
</gene>
<dbReference type="Proteomes" id="UP000045545">
    <property type="component" value="Unassembled WGS sequence"/>
</dbReference>
<keyword evidence="11" id="KW-1185">Reference proteome</keyword>
<dbReference type="SUPFAM" id="SSF53223">
    <property type="entry name" value="Aminoacid dehydrogenase-like, N-terminal domain"/>
    <property type="match status" value="1"/>
</dbReference>
<feature type="binding site" evidence="7">
    <location>
        <position position="256"/>
    </location>
    <ligand>
        <name>shikimate</name>
        <dbReference type="ChEBI" id="CHEBI:36208"/>
    </ligand>
</feature>
<keyword evidence="3 7" id="KW-0028">Amino-acid biosynthesis</keyword>
<feature type="domain" description="Shikimate dehydrogenase substrate binding N-terminal" evidence="8">
    <location>
        <begin position="11"/>
        <end position="93"/>
    </location>
</feature>
<dbReference type="NCBIfam" id="TIGR00507">
    <property type="entry name" value="aroE"/>
    <property type="match status" value="1"/>
</dbReference>
<keyword evidence="5 7" id="KW-0560">Oxidoreductase</keyword>
<dbReference type="Gene3D" id="3.40.50.10860">
    <property type="entry name" value="Leucine Dehydrogenase, chain A, domain 1"/>
    <property type="match status" value="1"/>
</dbReference>
<feature type="binding site" evidence="7">
    <location>
        <begin position="19"/>
        <end position="21"/>
    </location>
    <ligand>
        <name>shikimate</name>
        <dbReference type="ChEBI" id="CHEBI:36208"/>
    </ligand>
</feature>
<feature type="active site" description="Proton acceptor" evidence="7">
    <location>
        <position position="70"/>
    </location>
</feature>
<dbReference type="STRING" id="690567.1298"/>
<sequence>MDNQHRILLGLFGNPVEHSLSPLMQNSAIAKMDLPYAYLPFKIEKTDLEDAVASIRVLHMGGVNVTIPFKERVIPFLDDLSSSARFCGAVNVIKNDKGRLIGFNTDGQGFIRSLSDEGITPQGRIVFIGAGGAARALAHEISLLNVEQLVFLDVDETKACNLALNVQNTANCTAIGQAMRDDVFQELSAKADIIINCTAVGMFPKTDDCPVVSLDNCRKDTLICDLIYNPLKTRFLSMAQEKGLKTLGGLPMLVHQGALSLEILCACSAPVAYMKEVVYDYCAKQERLHPD</sequence>
<evidence type="ECO:0000259" key="9">
    <source>
        <dbReference type="Pfam" id="PF18317"/>
    </source>
</evidence>
<dbReference type="AlphaFoldDB" id="A0A0E4C8J2"/>
<comment type="subunit">
    <text evidence="7">Homodimer.</text>
</comment>
<evidence type="ECO:0000256" key="6">
    <source>
        <dbReference type="ARBA" id="ARBA00023141"/>
    </source>
</evidence>
<feature type="binding site" evidence="7">
    <location>
        <position position="228"/>
    </location>
    <ligand>
        <name>shikimate</name>
        <dbReference type="ChEBI" id="CHEBI:36208"/>
    </ligand>
</feature>
<protein>
    <recommendedName>
        <fullName evidence="2 7">Shikimate dehydrogenase (NADP(+))</fullName>
        <shortName evidence="7">SDH</shortName>
        <ecNumber evidence="2 7">1.1.1.25</ecNumber>
    </recommendedName>
</protein>
<evidence type="ECO:0000256" key="4">
    <source>
        <dbReference type="ARBA" id="ARBA00022857"/>
    </source>
</evidence>
<feature type="domain" description="SDH C-terminal" evidence="9">
    <location>
        <begin position="249"/>
        <end position="278"/>
    </location>
</feature>
<feature type="binding site" evidence="7">
    <location>
        <begin position="129"/>
        <end position="133"/>
    </location>
    <ligand>
        <name>NADP(+)</name>
        <dbReference type="ChEBI" id="CHEBI:58349"/>
    </ligand>
</feature>
<dbReference type="SUPFAM" id="SSF51735">
    <property type="entry name" value="NAD(P)-binding Rossmann-fold domains"/>
    <property type="match status" value="1"/>
</dbReference>
<evidence type="ECO:0000313" key="10">
    <source>
        <dbReference type="EMBL" id="CFX48459.1"/>
    </source>
</evidence>
<dbReference type="GO" id="GO:0019632">
    <property type="term" value="P:shikimate metabolic process"/>
    <property type="evidence" value="ECO:0007669"/>
    <property type="project" value="InterPro"/>
</dbReference>
<evidence type="ECO:0000256" key="1">
    <source>
        <dbReference type="ARBA" id="ARBA00004871"/>
    </source>
</evidence>